<dbReference type="AlphaFoldDB" id="A0A814F6Z0"/>
<accession>A0A814F6Z0</accession>
<protein>
    <submittedName>
        <fullName evidence="4">Uncharacterized protein</fullName>
    </submittedName>
</protein>
<feature type="region of interest" description="Disordered" evidence="2">
    <location>
        <begin position="647"/>
        <end position="672"/>
    </location>
</feature>
<name>A0A814F6Z0_ADIRI</name>
<evidence type="ECO:0000256" key="3">
    <source>
        <dbReference type="SAM" id="Phobius"/>
    </source>
</evidence>
<keyword evidence="1" id="KW-0175">Coiled coil</keyword>
<feature type="coiled-coil region" evidence="1">
    <location>
        <begin position="461"/>
        <end position="558"/>
    </location>
</feature>
<keyword evidence="3" id="KW-1133">Transmembrane helix</keyword>
<sequence>MMKKGSVFAGKKGPLTTVYGTPGNISSTSLSFFDNSLQQMPPSALGGHSRNWQATPMNSHRFPSSQQPNSTTSIRSHPMVVNTPNSSMINRAKPHTLQTLVENLNELLAELGIPHAMRYDTKYSFEDILTVLDQLTNPSRYEVHRFQPFPPLPQPTKAGGKLSLSDRWGYLKQVALLYRLSTVDQLTRIKPERTMAHDHMIIILELLIQLATCVLKSQQEQERIATNHFLSEFKLLMRQMFWIGRHDPSVMEESMYELRRHVYAKDNLDVVDRLQHEKQMNEMTTERDQLKEQCDELKVTRDELEKECTTLTSANENDLVEFTRKQEELADEQSKLIELTQIVEQKEMDKKHLTDRNQTLSDKLFAQQTDVELQRHVRSNSELKQQHEVLLSTLLLEQQLHTTASNEHKQLVKELQELLGKYQILLSAYKHKAVRPPPTAVDFDLSDIIGDTTSNINNDSVQQAQLAIENLTKEISAQEMLLTQRHRELEQESKQKIEELQAAERDWKSAAKQGQRRAAQQNELSRFQQEIRLLTTKNIDLERRIEEKKNSTGELKKEFDRIKSGIVELLVRFETLESNYITKEDELRQQLAWFISDQTQLAKIYRRDVEEIKRMQQEHMSKLDINMNTTSFDELTQQQVNKYYQYRNFDDDDDDDDEDETNNHRNEKRMINESDKLHEEHVLWLKKKKRDAKNMAPFVERLHIPNLCSSTMDEYDEDVDPLAGPIADLMAEHSLSSTTSTSTSKAQSPTDLLHEPLTKTKIFDLLFHLNLRSHFHQIFAYLLDKLWYHYLHKTCPKTDQDISLNHPSPTKLISLLLISILLIFLFPLIFCMFIVFLIIIDFLIPLYIYHIWFNCLRTTRKFLHTIQAHQQWLVYIHGFQLIRPTSSLFENQLHQLRQQIFVELQKSFLLSRQIARQHSTANEQLICYIDLEEFGPLIQSDPSELDKLTNQFDQISVNSIFKLAHLQINECIQLIHLTRPSSYWMFDNFQTKLLDAMNRLNKTKQNCSIMIDYTDLETNPSPKRLISSYFLLRSSCEQLFQMNESNSTNHEQLKRIIQDLKTVIHSLEAIQAKPIVKTNEDNSEELLTKDSHPSNITSYHRFDDEIEETTDEILICHTGKSFNDGENDEMAHSLDLNDYEQQLLREQTNCLMKELQTAIQGKKQDWNEREQRLLGAVDQVEEEPLTEIKQEVVNEEPFEKLLPMSNTISMLDELKNTFVLNRKKLNINEDIFGEDDIEDFDDEDN</sequence>
<gene>
    <name evidence="4" type="ORF">XAT740_LOCUS12077</name>
</gene>
<organism evidence="4 5">
    <name type="scientific">Adineta ricciae</name>
    <name type="common">Rotifer</name>
    <dbReference type="NCBI Taxonomy" id="249248"/>
    <lineage>
        <taxon>Eukaryota</taxon>
        <taxon>Metazoa</taxon>
        <taxon>Spiralia</taxon>
        <taxon>Gnathifera</taxon>
        <taxon>Rotifera</taxon>
        <taxon>Eurotatoria</taxon>
        <taxon>Bdelloidea</taxon>
        <taxon>Adinetida</taxon>
        <taxon>Adinetidae</taxon>
        <taxon>Adineta</taxon>
    </lineage>
</organism>
<keyword evidence="5" id="KW-1185">Reference proteome</keyword>
<dbReference type="EMBL" id="CAJNOR010000676">
    <property type="protein sequence ID" value="CAF0978955.1"/>
    <property type="molecule type" value="Genomic_DNA"/>
</dbReference>
<feature type="region of interest" description="Disordered" evidence="2">
    <location>
        <begin position="58"/>
        <end position="77"/>
    </location>
</feature>
<feature type="compositionally biased region" description="Acidic residues" evidence="2">
    <location>
        <begin position="650"/>
        <end position="660"/>
    </location>
</feature>
<evidence type="ECO:0000256" key="2">
    <source>
        <dbReference type="SAM" id="MobiDB-lite"/>
    </source>
</evidence>
<evidence type="ECO:0000313" key="4">
    <source>
        <dbReference type="EMBL" id="CAF0978955.1"/>
    </source>
</evidence>
<keyword evidence="3" id="KW-0812">Transmembrane</keyword>
<feature type="compositionally biased region" description="Basic and acidic residues" evidence="2">
    <location>
        <begin position="661"/>
        <end position="672"/>
    </location>
</feature>
<proteinExistence type="predicted"/>
<evidence type="ECO:0000313" key="5">
    <source>
        <dbReference type="Proteomes" id="UP000663828"/>
    </source>
</evidence>
<comment type="caution">
    <text evidence="4">The sequence shown here is derived from an EMBL/GenBank/DDBJ whole genome shotgun (WGS) entry which is preliminary data.</text>
</comment>
<feature type="transmembrane region" description="Helical" evidence="3">
    <location>
        <begin position="812"/>
        <end position="844"/>
    </location>
</feature>
<feature type="coiled-coil region" evidence="1">
    <location>
        <begin position="273"/>
        <end position="314"/>
    </location>
</feature>
<keyword evidence="3" id="KW-0472">Membrane</keyword>
<evidence type="ECO:0000256" key="1">
    <source>
        <dbReference type="SAM" id="Coils"/>
    </source>
</evidence>
<feature type="compositionally biased region" description="Polar residues" evidence="2">
    <location>
        <begin position="58"/>
        <end position="75"/>
    </location>
</feature>
<dbReference type="Proteomes" id="UP000663828">
    <property type="component" value="Unassembled WGS sequence"/>
</dbReference>
<reference evidence="4" key="1">
    <citation type="submission" date="2021-02" db="EMBL/GenBank/DDBJ databases">
        <authorList>
            <person name="Nowell W R."/>
        </authorList>
    </citation>
    <scope>NUCLEOTIDE SEQUENCE</scope>
</reference>